<keyword evidence="3" id="KW-0539">Nucleus</keyword>
<evidence type="ECO:0000259" key="4">
    <source>
        <dbReference type="PROSITE" id="PS51186"/>
    </source>
</evidence>
<dbReference type="PROSITE" id="PS51186">
    <property type="entry name" value="GNAT"/>
    <property type="match status" value="1"/>
</dbReference>
<dbReference type="CDD" id="cd22671">
    <property type="entry name" value="FHA_APTX-like"/>
    <property type="match status" value="1"/>
</dbReference>
<sequence>MAPIEHKFHSLQRDQNDEIVSYLGQYTPYSSSILGFFVRAINNKVSVQGEYQVYCSHAQLSTTTAEDQVILLLAQPNRLRVFLNTEKCLNEAEPTWMGQDEIGLEHGHFEFEDENARGLYEKSQDLLEAAIRFVGWKQQGIFFHGLSVLWTPLLYKMFKVPYNGPCVRYICSVEKYLHKETPQSITVNGEELMIGSVTVQDIDKVIANNKIPFEKAYVQECSGISTALRRQDGELVAWGLTHSDGAICALHVLQSWRRLGLAQMVLDDLCVKQAKDFSALHKGYRVYLQGVVENYNTASKAVFHKSGWKIADIGLTWAQVTLMAFVFELKDLTNDKLYQLEPNIPVLVGRGEKFDIHDRTVSRKQIQLEALSDGRCFVERLSENPSLLGTKLLPLKNKVEVKHNDIINLLPVSGYRAG</sequence>
<accession>A0A8H7Q292</accession>
<proteinExistence type="predicted"/>
<dbReference type="Gene3D" id="2.60.200.20">
    <property type="match status" value="1"/>
</dbReference>
<dbReference type="InterPro" id="IPR041388">
    <property type="entry name" value="FHA_2"/>
</dbReference>
<dbReference type="InterPro" id="IPR016181">
    <property type="entry name" value="Acyl_CoA_acyltransferase"/>
</dbReference>
<comment type="subcellular location">
    <subcellularLocation>
        <location evidence="1">Nucleus</location>
    </subcellularLocation>
</comment>
<evidence type="ECO:0000256" key="2">
    <source>
        <dbReference type="ARBA" id="ARBA00022801"/>
    </source>
</evidence>
<organism evidence="5 6">
    <name type="scientific">Mortierella isabellina</name>
    <name type="common">Filamentous fungus</name>
    <name type="synonym">Umbelopsis isabellina</name>
    <dbReference type="NCBI Taxonomy" id="91625"/>
    <lineage>
        <taxon>Eukaryota</taxon>
        <taxon>Fungi</taxon>
        <taxon>Fungi incertae sedis</taxon>
        <taxon>Mucoromycota</taxon>
        <taxon>Mucoromycotina</taxon>
        <taxon>Umbelopsidomycetes</taxon>
        <taxon>Umbelopsidales</taxon>
        <taxon>Umbelopsidaceae</taxon>
        <taxon>Umbelopsis</taxon>
    </lineage>
</organism>
<dbReference type="OrthoDB" id="272266at2759"/>
<dbReference type="EMBL" id="JAEPQZ010000002">
    <property type="protein sequence ID" value="KAG2184593.1"/>
    <property type="molecule type" value="Genomic_DNA"/>
</dbReference>
<keyword evidence="6" id="KW-1185">Reference proteome</keyword>
<dbReference type="Pfam" id="PF17913">
    <property type="entry name" value="FHA_2"/>
    <property type="match status" value="1"/>
</dbReference>
<dbReference type="SUPFAM" id="SSF49879">
    <property type="entry name" value="SMAD/FHA domain"/>
    <property type="match status" value="1"/>
</dbReference>
<evidence type="ECO:0000256" key="3">
    <source>
        <dbReference type="ARBA" id="ARBA00023242"/>
    </source>
</evidence>
<dbReference type="GO" id="GO:0016787">
    <property type="term" value="F:hydrolase activity"/>
    <property type="evidence" value="ECO:0007669"/>
    <property type="project" value="UniProtKB-KW"/>
</dbReference>
<dbReference type="Proteomes" id="UP000654370">
    <property type="component" value="Unassembled WGS sequence"/>
</dbReference>
<dbReference type="InterPro" id="IPR013653">
    <property type="entry name" value="GCN5-like_dom"/>
</dbReference>
<dbReference type="GO" id="GO:0016747">
    <property type="term" value="F:acyltransferase activity, transferring groups other than amino-acyl groups"/>
    <property type="evidence" value="ECO:0007669"/>
    <property type="project" value="InterPro"/>
</dbReference>
<evidence type="ECO:0000256" key="1">
    <source>
        <dbReference type="ARBA" id="ARBA00004123"/>
    </source>
</evidence>
<dbReference type="SUPFAM" id="SSF55729">
    <property type="entry name" value="Acyl-CoA N-acyltransferases (Nat)"/>
    <property type="match status" value="1"/>
</dbReference>
<reference evidence="5" key="1">
    <citation type="submission" date="2020-12" db="EMBL/GenBank/DDBJ databases">
        <title>Metabolic potential, ecology and presence of endohyphal bacteria is reflected in genomic diversity of Mucoromycotina.</title>
        <authorList>
            <person name="Muszewska A."/>
            <person name="Okrasinska A."/>
            <person name="Steczkiewicz K."/>
            <person name="Drgas O."/>
            <person name="Orlowska M."/>
            <person name="Perlinska-Lenart U."/>
            <person name="Aleksandrzak-Piekarczyk T."/>
            <person name="Szatraj K."/>
            <person name="Zielenkiewicz U."/>
            <person name="Pilsyk S."/>
            <person name="Malc E."/>
            <person name="Mieczkowski P."/>
            <person name="Kruszewska J.S."/>
            <person name="Biernat P."/>
            <person name="Pawlowska J."/>
        </authorList>
    </citation>
    <scope>NUCLEOTIDE SEQUENCE</scope>
    <source>
        <strain evidence="5">WA0000067209</strain>
    </source>
</reference>
<keyword evidence="2" id="KW-0378">Hydrolase</keyword>
<evidence type="ECO:0000313" key="6">
    <source>
        <dbReference type="Proteomes" id="UP000654370"/>
    </source>
</evidence>
<dbReference type="GO" id="GO:0005634">
    <property type="term" value="C:nucleus"/>
    <property type="evidence" value="ECO:0007669"/>
    <property type="project" value="UniProtKB-SubCell"/>
</dbReference>
<dbReference type="Gene3D" id="3.40.630.30">
    <property type="match status" value="1"/>
</dbReference>
<gene>
    <name evidence="5" type="ORF">INT43_000502</name>
</gene>
<name>A0A8H7Q292_MORIS</name>
<dbReference type="AlphaFoldDB" id="A0A8H7Q292"/>
<dbReference type="Pfam" id="PF08445">
    <property type="entry name" value="FR47"/>
    <property type="match status" value="1"/>
</dbReference>
<feature type="domain" description="N-acetyltransferase" evidence="4">
    <location>
        <begin position="192"/>
        <end position="328"/>
    </location>
</feature>
<dbReference type="InterPro" id="IPR000182">
    <property type="entry name" value="GNAT_dom"/>
</dbReference>
<evidence type="ECO:0000313" key="5">
    <source>
        <dbReference type="EMBL" id="KAG2184593.1"/>
    </source>
</evidence>
<dbReference type="InterPro" id="IPR008984">
    <property type="entry name" value="SMAD_FHA_dom_sf"/>
</dbReference>
<comment type="caution">
    <text evidence="5">The sequence shown here is derived from an EMBL/GenBank/DDBJ whole genome shotgun (WGS) entry which is preliminary data.</text>
</comment>
<protein>
    <recommendedName>
        <fullName evidence="4">N-acetyltransferase domain-containing protein</fullName>
    </recommendedName>
</protein>